<keyword evidence="6" id="KW-0564">Palmitate</keyword>
<dbReference type="InterPro" id="IPR008844">
    <property type="entry name" value="Spore_GerAC-like"/>
</dbReference>
<dbReference type="GO" id="GO:0009847">
    <property type="term" value="P:spore germination"/>
    <property type="evidence" value="ECO:0007669"/>
    <property type="project" value="InterPro"/>
</dbReference>
<evidence type="ECO:0000259" key="9">
    <source>
        <dbReference type="Pfam" id="PF25198"/>
    </source>
</evidence>
<dbReference type="Proteomes" id="UP000275368">
    <property type="component" value="Chromosome"/>
</dbReference>
<evidence type="ECO:0000313" key="10">
    <source>
        <dbReference type="EMBL" id="BBH18751.1"/>
    </source>
</evidence>
<evidence type="ECO:0000256" key="6">
    <source>
        <dbReference type="ARBA" id="ARBA00023139"/>
    </source>
</evidence>
<accession>A0A3G9IYJ2</accession>
<evidence type="ECO:0000259" key="8">
    <source>
        <dbReference type="Pfam" id="PF05504"/>
    </source>
</evidence>
<evidence type="ECO:0000256" key="2">
    <source>
        <dbReference type="ARBA" id="ARBA00007886"/>
    </source>
</evidence>
<evidence type="ECO:0000256" key="3">
    <source>
        <dbReference type="ARBA" id="ARBA00022544"/>
    </source>
</evidence>
<dbReference type="InterPro" id="IPR038501">
    <property type="entry name" value="Spore_GerAC_C_sf"/>
</dbReference>
<dbReference type="OrthoDB" id="2370124at2"/>
<gene>
    <name evidence="10" type="primary">gerKC</name>
    <name evidence="10" type="ORF">Back11_00960</name>
</gene>
<evidence type="ECO:0000256" key="4">
    <source>
        <dbReference type="ARBA" id="ARBA00022729"/>
    </source>
</evidence>
<dbReference type="Gene3D" id="3.30.300.210">
    <property type="entry name" value="Nutrient germinant receptor protein C, domain 3"/>
    <property type="match status" value="1"/>
</dbReference>
<keyword evidence="4" id="KW-0732">Signal</keyword>
<name>A0A3G9IYJ2_9BACL</name>
<protein>
    <submittedName>
        <fullName evidence="10">Germination protein</fullName>
    </submittedName>
</protein>
<dbReference type="RefSeq" id="WP_125653206.1">
    <property type="nucleotide sequence ID" value="NZ_AP019308.1"/>
</dbReference>
<evidence type="ECO:0000256" key="1">
    <source>
        <dbReference type="ARBA" id="ARBA00004635"/>
    </source>
</evidence>
<dbReference type="GO" id="GO:0016020">
    <property type="term" value="C:membrane"/>
    <property type="evidence" value="ECO:0007669"/>
    <property type="project" value="UniProtKB-SubCell"/>
</dbReference>
<keyword evidence="3" id="KW-0309">Germination</keyword>
<dbReference type="NCBIfam" id="TIGR02887">
    <property type="entry name" value="spore_ger_x_C"/>
    <property type="match status" value="1"/>
</dbReference>
<feature type="domain" description="Spore germination GerAC-like C-terminal" evidence="8">
    <location>
        <begin position="201"/>
        <end position="365"/>
    </location>
</feature>
<organism evidence="10 11">
    <name type="scientific">Paenibacillus baekrokdamisoli</name>
    <dbReference type="NCBI Taxonomy" id="1712516"/>
    <lineage>
        <taxon>Bacteria</taxon>
        <taxon>Bacillati</taxon>
        <taxon>Bacillota</taxon>
        <taxon>Bacilli</taxon>
        <taxon>Bacillales</taxon>
        <taxon>Paenibacillaceae</taxon>
        <taxon>Paenibacillus</taxon>
    </lineage>
</organism>
<dbReference type="PANTHER" id="PTHR35789:SF1">
    <property type="entry name" value="SPORE GERMINATION PROTEIN B3"/>
    <property type="match status" value="1"/>
</dbReference>
<dbReference type="PANTHER" id="PTHR35789">
    <property type="entry name" value="SPORE GERMINATION PROTEIN B3"/>
    <property type="match status" value="1"/>
</dbReference>
<reference evidence="10 11" key="1">
    <citation type="submission" date="2018-11" db="EMBL/GenBank/DDBJ databases">
        <title>Complete genome sequence of Paenibacillus baekrokdamisoli strain KCTC 33723.</title>
        <authorList>
            <person name="Kang S.W."/>
            <person name="Lee K.C."/>
            <person name="Kim K.K."/>
            <person name="Kim J.S."/>
            <person name="Kim D.S."/>
            <person name="Ko S.H."/>
            <person name="Yang S.H."/>
            <person name="Lee J.S."/>
        </authorList>
    </citation>
    <scope>NUCLEOTIDE SEQUENCE [LARGE SCALE GENOMIC DNA]</scope>
    <source>
        <strain evidence="10 11">KCTC 33723</strain>
    </source>
</reference>
<comment type="subcellular location">
    <subcellularLocation>
        <location evidence="1">Membrane</location>
        <topology evidence="1">Lipid-anchor</topology>
    </subcellularLocation>
</comment>
<keyword evidence="11" id="KW-1185">Reference proteome</keyword>
<proteinExistence type="inferred from homology"/>
<dbReference type="Pfam" id="PF25198">
    <property type="entry name" value="Spore_GerAC_N"/>
    <property type="match status" value="1"/>
</dbReference>
<dbReference type="KEGG" id="pbk:Back11_00960"/>
<dbReference type="EMBL" id="AP019308">
    <property type="protein sequence ID" value="BBH18751.1"/>
    <property type="molecule type" value="Genomic_DNA"/>
</dbReference>
<keyword evidence="7" id="KW-0449">Lipoprotein</keyword>
<evidence type="ECO:0000313" key="11">
    <source>
        <dbReference type="Proteomes" id="UP000275368"/>
    </source>
</evidence>
<evidence type="ECO:0000256" key="7">
    <source>
        <dbReference type="ARBA" id="ARBA00023288"/>
    </source>
</evidence>
<dbReference type="AlphaFoldDB" id="A0A3G9IYJ2"/>
<sequence>MKRINSICLSIFILLFIPGCWDQDLLGEARLLYGGGFDLTPNGKLLSTFVIRDSPASEQQGPRNDILFTIGNTPGETRDEADNQLSRMLRTYKNRIILIGEERAKQDISPILDVFYRDSKSALNARIGVTKGRAADILSLKKVGNVLIEEEIDELIKSEEATTTVPKVTIETIYPVMLDPGEDYVLPYLIKKKGRVNVSSIAMFHKNQFTGILSPRESTMYLLLKNNKGKVTRFTQKISTREHQNNYNFITFNVEKSKLKKKILIQSQDLILVNLKLKWKVSIVEYPKDQLKDKKLIEELNKLLSKEMTHLAEQTLKKMQKARCDGLGLGRQLMAFHPDTWKKQGGDWESNYQEVQFVPEIQVEIAIKGIIN</sequence>
<dbReference type="InterPro" id="IPR057336">
    <property type="entry name" value="GerAC_N"/>
</dbReference>
<dbReference type="InterPro" id="IPR046953">
    <property type="entry name" value="Spore_GerAC-like_C"/>
</dbReference>
<keyword evidence="5" id="KW-0472">Membrane</keyword>
<evidence type="ECO:0000256" key="5">
    <source>
        <dbReference type="ARBA" id="ARBA00023136"/>
    </source>
</evidence>
<dbReference type="Pfam" id="PF05504">
    <property type="entry name" value="Spore_GerAC"/>
    <property type="match status" value="1"/>
</dbReference>
<feature type="domain" description="Spore germination protein N-terminal" evidence="9">
    <location>
        <begin position="29"/>
        <end position="189"/>
    </location>
</feature>
<comment type="similarity">
    <text evidence="2">Belongs to the GerABKC lipoprotein family.</text>
</comment>